<evidence type="ECO:0000259" key="2">
    <source>
        <dbReference type="Pfam" id="PF26299"/>
    </source>
</evidence>
<feature type="domain" description="MurL N-terminal" evidence="2">
    <location>
        <begin position="143"/>
        <end position="191"/>
    </location>
</feature>
<protein>
    <recommendedName>
        <fullName evidence="5">UDP-N-acetyl-alpha-D-muramoyl-L-alanyl-L-glutamate epimerase</fullName>
    </recommendedName>
</protein>
<evidence type="ECO:0000313" key="4">
    <source>
        <dbReference type="Proteomes" id="UP000320766"/>
    </source>
</evidence>
<sequence>MDYKGPEILYKEKELGALSALPIWKIGSTQSEKVMLTSGAGKDSLLCALLLDEAEVRYDVITYLHTYYGGMESQEDLFSTVSNVFNSENQHVVHIYDDYYPWLRERLKRFKVSERIQESPVKKQKFRTEAGEVFFGSMSFIPIQILYDIGLQVLGNEKSADVPNLVDEETGEEISHQWMKSIYAEKEMFDLFGKMFQGIERVSLLKPFHDVWIFKTLFEKAGDKVYTTYSCNVEKPWCGSCEKCAYVFAGFSAFGNHEKTVEAFGKDLFRDEELIPIWRQLLGLEGYIPWECVGHPEEGQLYFYKAHNSNITGAAIQLFQQEILGRQLKGVDVEKYFNEIEGKYSRIYEEHHYMPDRLWNKVHKIIEPIT</sequence>
<dbReference type="InterPro" id="IPR058741">
    <property type="entry name" value="MurL_C"/>
</dbReference>
<dbReference type="AlphaFoldDB" id="A0A520KV87"/>
<dbReference type="InterPro" id="IPR014729">
    <property type="entry name" value="Rossmann-like_a/b/a_fold"/>
</dbReference>
<organism evidence="3 4">
    <name type="scientific">Candidatus Methanolliviera hydrocarbonicum</name>
    <dbReference type="NCBI Taxonomy" id="2491085"/>
    <lineage>
        <taxon>Archaea</taxon>
        <taxon>Methanobacteriati</taxon>
        <taxon>Methanobacteriota</taxon>
        <taxon>Candidatus Methanoliparia</taxon>
        <taxon>Candidatus Methanoliparales</taxon>
        <taxon>Candidatus Methanollivieraceae</taxon>
        <taxon>Candidatus Methanolliviera</taxon>
    </lineage>
</organism>
<gene>
    <name evidence="3" type="ORF">EF807_07060</name>
</gene>
<dbReference type="InterPro" id="IPR058740">
    <property type="entry name" value="MurL_N"/>
</dbReference>
<evidence type="ECO:0000313" key="3">
    <source>
        <dbReference type="EMBL" id="RZN67777.1"/>
    </source>
</evidence>
<evidence type="ECO:0008006" key="5">
    <source>
        <dbReference type="Google" id="ProtNLM"/>
    </source>
</evidence>
<accession>A0A520KV87</accession>
<dbReference type="Pfam" id="PF26298">
    <property type="entry name" value="MurL_epimerase_C"/>
    <property type="match status" value="1"/>
</dbReference>
<dbReference type="Gene3D" id="3.40.50.620">
    <property type="entry name" value="HUPs"/>
    <property type="match status" value="1"/>
</dbReference>
<dbReference type="Pfam" id="PF26299">
    <property type="entry name" value="MurL_N"/>
    <property type="match status" value="1"/>
</dbReference>
<dbReference type="Proteomes" id="UP000320766">
    <property type="component" value="Unassembled WGS sequence"/>
</dbReference>
<comment type="caution">
    <text evidence="3">The sequence shown here is derived from an EMBL/GenBank/DDBJ whole genome shotgun (WGS) entry which is preliminary data.</text>
</comment>
<proteinExistence type="predicted"/>
<reference evidence="3 4" key="1">
    <citation type="journal article" date="2019" name="Nat. Microbiol.">
        <title>Wide diversity of methane and short-chain alkane metabolisms in uncultured archaea.</title>
        <authorList>
            <person name="Borrel G."/>
            <person name="Adam P.S."/>
            <person name="McKay L.J."/>
            <person name="Chen L.X."/>
            <person name="Sierra-Garcia I.N."/>
            <person name="Sieber C.M."/>
            <person name="Letourneur Q."/>
            <person name="Ghozlane A."/>
            <person name="Andersen G.L."/>
            <person name="Li W.J."/>
            <person name="Hallam S.J."/>
            <person name="Muyzer G."/>
            <person name="de Oliveira V.M."/>
            <person name="Inskeep W.P."/>
            <person name="Banfield J.F."/>
            <person name="Gribaldo S."/>
        </authorList>
    </citation>
    <scope>NUCLEOTIDE SEQUENCE [LARGE SCALE GENOMIC DNA]</scope>
    <source>
        <strain evidence="3">NM1b</strain>
    </source>
</reference>
<name>A0A520KV87_9EURY</name>
<evidence type="ECO:0000259" key="1">
    <source>
        <dbReference type="Pfam" id="PF26298"/>
    </source>
</evidence>
<dbReference type="EMBL" id="RXIL01000129">
    <property type="protein sequence ID" value="RZN67777.1"/>
    <property type="molecule type" value="Genomic_DNA"/>
</dbReference>
<feature type="domain" description="MurL C-terminal" evidence="1">
    <location>
        <begin position="234"/>
        <end position="308"/>
    </location>
</feature>